<dbReference type="GO" id="GO:0003886">
    <property type="term" value="F:DNA (cytosine-5-)-methyltransferase activity"/>
    <property type="evidence" value="ECO:0007669"/>
    <property type="project" value="UniProtKB-EC"/>
</dbReference>
<dbReference type="InterPro" id="IPR050390">
    <property type="entry name" value="C5-Methyltransferase"/>
</dbReference>
<comment type="similarity">
    <text evidence="7 8">Belongs to the class I-like SAM-binding methyltransferase superfamily. C5-methyltransferase family.</text>
</comment>
<evidence type="ECO:0000313" key="9">
    <source>
        <dbReference type="EMBL" id="MFC3173486.1"/>
    </source>
</evidence>
<comment type="caution">
    <text evidence="9">The sequence shown here is derived from an EMBL/GenBank/DDBJ whole genome shotgun (WGS) entry which is preliminary data.</text>
</comment>
<dbReference type="PRINTS" id="PR00105">
    <property type="entry name" value="C5METTRFRASE"/>
</dbReference>
<dbReference type="InterPro" id="IPR001525">
    <property type="entry name" value="C5_MeTfrase"/>
</dbReference>
<evidence type="ECO:0000256" key="5">
    <source>
        <dbReference type="ARBA" id="ARBA00022747"/>
    </source>
</evidence>
<dbReference type="Pfam" id="PF00145">
    <property type="entry name" value="DNA_methylase"/>
    <property type="match status" value="1"/>
</dbReference>
<keyword evidence="10" id="KW-1185">Reference proteome</keyword>
<keyword evidence="3 7" id="KW-0808">Transferase</keyword>
<dbReference type="PANTHER" id="PTHR10629:SF52">
    <property type="entry name" value="DNA (CYTOSINE-5)-METHYLTRANSFERASE 1"/>
    <property type="match status" value="1"/>
</dbReference>
<evidence type="ECO:0000256" key="7">
    <source>
        <dbReference type="PROSITE-ProRule" id="PRU01016"/>
    </source>
</evidence>
<evidence type="ECO:0000256" key="4">
    <source>
        <dbReference type="ARBA" id="ARBA00022691"/>
    </source>
</evidence>
<evidence type="ECO:0000256" key="6">
    <source>
        <dbReference type="ARBA" id="ARBA00047422"/>
    </source>
</evidence>
<keyword evidence="2 7" id="KW-0489">Methyltransferase</keyword>
<dbReference type="PANTHER" id="PTHR10629">
    <property type="entry name" value="CYTOSINE-SPECIFIC METHYLTRANSFERASE"/>
    <property type="match status" value="1"/>
</dbReference>
<protein>
    <recommendedName>
        <fullName evidence="1">DNA (cytosine-5-)-methyltransferase</fullName>
        <ecNumber evidence="1">2.1.1.37</ecNumber>
    </recommendedName>
</protein>
<sequence length="402" mass="43609">MSLMDMANMKAVDLFCGAGGISTGLASAGFEIVAGIDIEAKFLASFKHNFPETLALNENVLDFSPAEFGKRIGIEPAELTLLAGGPPCQGFSKNVPRKYRYLEDPKNLLVKRFLDYCEHLRPKLVLMENVAEMKNGFGGQYTSEVVHRLEAAGYSVTHAVLNAADYGVPQRRRRAFFLADREGVALRVPHPTHLPSKSALPLTGEQGHVSVWDAIGDLPPVRHGEGQAVTNYATAPFSAYQKLVRNAGGSVKNHVARPLQPTQYERLASIGPGQGHADLPKHLQVKGGYSGAYGRLTKDMVAPTITRWVFHPGSGRFGHPVDVRTLTIREIARIQGFPDSFEFVGSFTQQAGQLGNAVPPLLAQRVVEDLLRQLAAQSASSTSVRRSNEIFSSSAGNLKLIA</sequence>
<dbReference type="PROSITE" id="PS51679">
    <property type="entry name" value="SAM_MT_C5"/>
    <property type="match status" value="1"/>
</dbReference>
<dbReference type="Gene3D" id="3.40.50.150">
    <property type="entry name" value="Vaccinia Virus protein VP39"/>
    <property type="match status" value="1"/>
</dbReference>
<evidence type="ECO:0000313" key="10">
    <source>
        <dbReference type="Proteomes" id="UP001595604"/>
    </source>
</evidence>
<dbReference type="Gene3D" id="3.90.120.10">
    <property type="entry name" value="DNA Methylase, subunit A, domain 2"/>
    <property type="match status" value="1"/>
</dbReference>
<keyword evidence="4 7" id="KW-0949">S-adenosyl-L-methionine</keyword>
<dbReference type="EMBL" id="JBHRTQ010000004">
    <property type="protein sequence ID" value="MFC3173486.1"/>
    <property type="molecule type" value="Genomic_DNA"/>
</dbReference>
<proteinExistence type="inferred from homology"/>
<dbReference type="InterPro" id="IPR031303">
    <property type="entry name" value="C5_meth_CS"/>
</dbReference>
<dbReference type="NCBIfam" id="TIGR00675">
    <property type="entry name" value="dcm"/>
    <property type="match status" value="1"/>
</dbReference>
<dbReference type="GO" id="GO:0032259">
    <property type="term" value="P:methylation"/>
    <property type="evidence" value="ECO:0007669"/>
    <property type="project" value="UniProtKB-KW"/>
</dbReference>
<reference evidence="10" key="1">
    <citation type="journal article" date="2019" name="Int. J. Syst. Evol. Microbiol.">
        <title>The Global Catalogue of Microorganisms (GCM) 10K type strain sequencing project: providing services to taxonomists for standard genome sequencing and annotation.</title>
        <authorList>
            <consortium name="The Broad Institute Genomics Platform"/>
            <consortium name="The Broad Institute Genome Sequencing Center for Infectious Disease"/>
            <person name="Wu L."/>
            <person name="Ma J."/>
        </authorList>
    </citation>
    <scope>NUCLEOTIDE SEQUENCE [LARGE SCALE GENOMIC DNA]</scope>
    <source>
        <strain evidence="10">KCTC 42984</strain>
    </source>
</reference>
<dbReference type="SUPFAM" id="SSF53335">
    <property type="entry name" value="S-adenosyl-L-methionine-dependent methyltransferases"/>
    <property type="match status" value="1"/>
</dbReference>
<keyword evidence="5" id="KW-0680">Restriction system</keyword>
<name>A0ABV7IQG9_9SPHN</name>
<dbReference type="InterPro" id="IPR029063">
    <property type="entry name" value="SAM-dependent_MTases_sf"/>
</dbReference>
<accession>A0ABV7IQG9</accession>
<dbReference type="Proteomes" id="UP001595604">
    <property type="component" value="Unassembled WGS sequence"/>
</dbReference>
<evidence type="ECO:0000256" key="3">
    <source>
        <dbReference type="ARBA" id="ARBA00022679"/>
    </source>
</evidence>
<dbReference type="PROSITE" id="PS00095">
    <property type="entry name" value="C5_MTASE_2"/>
    <property type="match status" value="1"/>
</dbReference>
<evidence type="ECO:0000256" key="1">
    <source>
        <dbReference type="ARBA" id="ARBA00011975"/>
    </source>
</evidence>
<evidence type="ECO:0000256" key="8">
    <source>
        <dbReference type="RuleBase" id="RU000416"/>
    </source>
</evidence>
<gene>
    <name evidence="9" type="ORF">ACFOD9_04400</name>
</gene>
<dbReference type="EC" id="2.1.1.37" evidence="1"/>
<evidence type="ECO:0000256" key="2">
    <source>
        <dbReference type="ARBA" id="ARBA00022603"/>
    </source>
</evidence>
<organism evidence="9 10">
    <name type="scientific">Novosphingobium bradum</name>
    <dbReference type="NCBI Taxonomy" id="1737444"/>
    <lineage>
        <taxon>Bacteria</taxon>
        <taxon>Pseudomonadati</taxon>
        <taxon>Pseudomonadota</taxon>
        <taxon>Alphaproteobacteria</taxon>
        <taxon>Sphingomonadales</taxon>
        <taxon>Sphingomonadaceae</taxon>
        <taxon>Novosphingobium</taxon>
    </lineage>
</organism>
<comment type="catalytic activity">
    <reaction evidence="6">
        <text>a 2'-deoxycytidine in DNA + S-adenosyl-L-methionine = a 5-methyl-2'-deoxycytidine in DNA + S-adenosyl-L-homocysteine + H(+)</text>
        <dbReference type="Rhea" id="RHEA:13681"/>
        <dbReference type="Rhea" id="RHEA-COMP:11369"/>
        <dbReference type="Rhea" id="RHEA-COMP:11370"/>
        <dbReference type="ChEBI" id="CHEBI:15378"/>
        <dbReference type="ChEBI" id="CHEBI:57856"/>
        <dbReference type="ChEBI" id="CHEBI:59789"/>
        <dbReference type="ChEBI" id="CHEBI:85452"/>
        <dbReference type="ChEBI" id="CHEBI:85454"/>
        <dbReference type="EC" id="2.1.1.37"/>
    </reaction>
</comment>
<feature type="active site" evidence="7">
    <location>
        <position position="88"/>
    </location>
</feature>